<feature type="transmembrane region" description="Helical" evidence="4">
    <location>
        <begin position="68"/>
        <end position="89"/>
    </location>
</feature>
<dbReference type="GO" id="GO:0016020">
    <property type="term" value="C:membrane"/>
    <property type="evidence" value="ECO:0007669"/>
    <property type="project" value="UniProtKB-SubCell"/>
</dbReference>
<dbReference type="InterPro" id="IPR004835">
    <property type="entry name" value="Chitin_synth"/>
</dbReference>
<comment type="subcellular location">
    <subcellularLocation>
        <location evidence="1">Membrane</location>
        <topology evidence="1">Multi-pass membrane protein</topology>
    </subcellularLocation>
</comment>
<evidence type="ECO:0000313" key="6">
    <source>
        <dbReference type="Proteomes" id="UP000762676"/>
    </source>
</evidence>
<dbReference type="PANTHER" id="PTHR22914">
    <property type="entry name" value="CHITIN SYNTHASE"/>
    <property type="match status" value="1"/>
</dbReference>
<evidence type="ECO:0000256" key="4">
    <source>
        <dbReference type="SAM" id="Phobius"/>
    </source>
</evidence>
<keyword evidence="2 4" id="KW-0812">Transmembrane</keyword>
<comment type="caution">
    <text evidence="5">The sequence shown here is derived from an EMBL/GenBank/DDBJ whole genome shotgun (WGS) entry which is preliminary data.</text>
</comment>
<dbReference type="AlphaFoldDB" id="A0AAV4HAE3"/>
<sequence length="479" mass="54572">MLLNSFQITSQHEGKKSAQLPPCRRAISVVLSGVLAVYPLLTTGLVGLILCLWSSFEFSPAQCAVATISMFLLSTIWHPEVISLTFMSCDGKNRCSRVQMIYAIVKTAATAVALFISMAFKVGLFRKYPYEHLVFAFQESAQFGVFAPLVICCFGGLFSFLLCVAASKVCLTTPVLQISMFLSPILAIVVSAVLWNDFETGAFWEVSAADYVSWVAIVLSACAWLIPQLLNSFQRLNNAKVANRKLQDSFYSFSWSPFFLEPRIVMNYEKDFIVKRPYSYRNLHSEESKNSEGKPKFKTVFICTTMYKENETEMSRYARSIKSTFEYDWEKQNTKLEAHVIFDSSVSSNEISRRGRHFLGLLCATFGLEYSDLIKFSTAYGCQVQIPELVKGHTMFVHFKDATKVKAKKRWSQVMYMHYILNVRAQQNGNYQVESRHRHNKISRNNQNIYNTFATSDYLSKDFPTDTVTGKCCHETQSR</sequence>
<evidence type="ECO:0000256" key="1">
    <source>
        <dbReference type="ARBA" id="ARBA00004141"/>
    </source>
</evidence>
<dbReference type="EMBL" id="BMAT01012505">
    <property type="protein sequence ID" value="GFR93575.1"/>
    <property type="molecule type" value="Genomic_DNA"/>
</dbReference>
<dbReference type="GO" id="GO:0006031">
    <property type="term" value="P:chitin biosynthetic process"/>
    <property type="evidence" value="ECO:0007669"/>
    <property type="project" value="TreeGrafter"/>
</dbReference>
<feature type="transmembrane region" description="Helical" evidence="4">
    <location>
        <begin position="26"/>
        <end position="56"/>
    </location>
</feature>
<reference evidence="5 6" key="1">
    <citation type="journal article" date="2021" name="Elife">
        <title>Chloroplast acquisition without the gene transfer in kleptoplastic sea slugs, Plakobranchus ocellatus.</title>
        <authorList>
            <person name="Maeda T."/>
            <person name="Takahashi S."/>
            <person name="Yoshida T."/>
            <person name="Shimamura S."/>
            <person name="Takaki Y."/>
            <person name="Nagai Y."/>
            <person name="Toyoda A."/>
            <person name="Suzuki Y."/>
            <person name="Arimoto A."/>
            <person name="Ishii H."/>
            <person name="Satoh N."/>
            <person name="Nishiyama T."/>
            <person name="Hasebe M."/>
            <person name="Maruyama T."/>
            <person name="Minagawa J."/>
            <person name="Obokata J."/>
            <person name="Shigenobu S."/>
        </authorList>
    </citation>
    <scope>NUCLEOTIDE SEQUENCE [LARGE SCALE GENOMIC DNA]</scope>
</reference>
<name>A0AAV4HAE3_9GAST</name>
<feature type="transmembrane region" description="Helical" evidence="4">
    <location>
        <begin position="211"/>
        <end position="230"/>
    </location>
</feature>
<dbReference type="PANTHER" id="PTHR22914:SF41">
    <property type="entry name" value="CHITIN SYNTHASE 7"/>
    <property type="match status" value="1"/>
</dbReference>
<dbReference type="GO" id="GO:0004100">
    <property type="term" value="F:chitin synthase activity"/>
    <property type="evidence" value="ECO:0007669"/>
    <property type="project" value="InterPro"/>
</dbReference>
<dbReference type="GO" id="GO:0071944">
    <property type="term" value="C:cell periphery"/>
    <property type="evidence" value="ECO:0007669"/>
    <property type="project" value="TreeGrafter"/>
</dbReference>
<gene>
    <name evidence="5" type="ORF">ElyMa_006229100</name>
</gene>
<feature type="transmembrane region" description="Helical" evidence="4">
    <location>
        <begin position="101"/>
        <end position="120"/>
    </location>
</feature>
<accession>A0AAV4HAE3</accession>
<proteinExistence type="predicted"/>
<feature type="transmembrane region" description="Helical" evidence="4">
    <location>
        <begin position="175"/>
        <end position="195"/>
    </location>
</feature>
<evidence type="ECO:0000256" key="2">
    <source>
        <dbReference type="ARBA" id="ARBA00022692"/>
    </source>
</evidence>
<organism evidence="5 6">
    <name type="scientific">Elysia marginata</name>
    <dbReference type="NCBI Taxonomy" id="1093978"/>
    <lineage>
        <taxon>Eukaryota</taxon>
        <taxon>Metazoa</taxon>
        <taxon>Spiralia</taxon>
        <taxon>Lophotrochozoa</taxon>
        <taxon>Mollusca</taxon>
        <taxon>Gastropoda</taxon>
        <taxon>Heterobranchia</taxon>
        <taxon>Euthyneura</taxon>
        <taxon>Panpulmonata</taxon>
        <taxon>Sacoglossa</taxon>
        <taxon>Placobranchoidea</taxon>
        <taxon>Plakobranchidae</taxon>
        <taxon>Elysia</taxon>
    </lineage>
</organism>
<feature type="transmembrane region" description="Helical" evidence="4">
    <location>
        <begin position="140"/>
        <end position="163"/>
    </location>
</feature>
<keyword evidence="3 4" id="KW-0472">Membrane</keyword>
<keyword evidence="4" id="KW-1133">Transmembrane helix</keyword>
<protein>
    <submittedName>
        <fullName evidence="5">Chitin synthase</fullName>
    </submittedName>
</protein>
<evidence type="ECO:0000256" key="3">
    <source>
        <dbReference type="ARBA" id="ARBA00023136"/>
    </source>
</evidence>
<evidence type="ECO:0000313" key="5">
    <source>
        <dbReference type="EMBL" id="GFR93575.1"/>
    </source>
</evidence>
<keyword evidence="6" id="KW-1185">Reference proteome</keyword>
<dbReference type="Proteomes" id="UP000762676">
    <property type="component" value="Unassembled WGS sequence"/>
</dbReference>